<organism evidence="2 3">
    <name type="scientific">Archangium lansingense</name>
    <dbReference type="NCBI Taxonomy" id="2995310"/>
    <lineage>
        <taxon>Bacteria</taxon>
        <taxon>Pseudomonadati</taxon>
        <taxon>Myxococcota</taxon>
        <taxon>Myxococcia</taxon>
        <taxon>Myxococcales</taxon>
        <taxon>Cystobacterineae</taxon>
        <taxon>Archangiaceae</taxon>
        <taxon>Archangium</taxon>
    </lineage>
</organism>
<keyword evidence="1" id="KW-1133">Transmembrane helix</keyword>
<feature type="transmembrane region" description="Helical" evidence="1">
    <location>
        <begin position="14"/>
        <end position="32"/>
    </location>
</feature>
<feature type="transmembrane region" description="Helical" evidence="1">
    <location>
        <begin position="107"/>
        <end position="124"/>
    </location>
</feature>
<feature type="transmembrane region" description="Helical" evidence="1">
    <location>
        <begin position="77"/>
        <end position="100"/>
    </location>
</feature>
<feature type="transmembrane region" description="Helical" evidence="1">
    <location>
        <begin position="136"/>
        <end position="154"/>
    </location>
</feature>
<dbReference type="Proteomes" id="UP001207654">
    <property type="component" value="Unassembled WGS sequence"/>
</dbReference>
<feature type="transmembrane region" description="Helical" evidence="1">
    <location>
        <begin position="200"/>
        <end position="222"/>
    </location>
</feature>
<keyword evidence="1" id="KW-0812">Transmembrane</keyword>
<evidence type="ECO:0000313" key="3">
    <source>
        <dbReference type="Proteomes" id="UP001207654"/>
    </source>
</evidence>
<comment type="caution">
    <text evidence="2">The sequence shown here is derived from an EMBL/GenBank/DDBJ whole genome shotgun (WGS) entry which is preliminary data.</text>
</comment>
<dbReference type="RefSeq" id="WP_267539862.1">
    <property type="nucleotide sequence ID" value="NZ_JAPNKA010000001.1"/>
</dbReference>
<proteinExistence type="predicted"/>
<accession>A0ABT4AHV2</accession>
<evidence type="ECO:0000256" key="1">
    <source>
        <dbReference type="SAM" id="Phobius"/>
    </source>
</evidence>
<keyword evidence="1" id="KW-0472">Membrane</keyword>
<sequence length="246" mass="26654">MEPIVEPIIPTSEYVRMLIGGLAALASGLSSWKASQRSIAVTFLMFVASTTLAGLLLRERFPLMAGMPYHEYLGPLWWSLAIASVLPMPILSLAGVVSWARRERPRARNYVGGLLLVILYVAMARKAMSTALFSSLSPQELTLGLFPLALAMLSWQASRRWIPVTLLLLLAGMGGVWLTATMSCSGDMVINGAFTSYSSAPFGCGPLMPFVLPLPVLSMVGLGQWVMRRRQGGQPHPEQEATTSSV</sequence>
<protein>
    <submittedName>
        <fullName evidence="2">Uncharacterized protein</fullName>
    </submittedName>
</protein>
<dbReference type="EMBL" id="JAPNKA010000001">
    <property type="protein sequence ID" value="MCY1081257.1"/>
    <property type="molecule type" value="Genomic_DNA"/>
</dbReference>
<evidence type="ECO:0000313" key="2">
    <source>
        <dbReference type="EMBL" id="MCY1081257.1"/>
    </source>
</evidence>
<keyword evidence="3" id="KW-1185">Reference proteome</keyword>
<gene>
    <name evidence="2" type="ORF">OV287_43075</name>
</gene>
<reference evidence="2 3" key="1">
    <citation type="submission" date="2022-11" db="EMBL/GenBank/DDBJ databases">
        <title>Minimal conservation of predation-associated metabolite biosynthetic gene clusters underscores biosynthetic potential of Myxococcota including descriptions for ten novel species: Archangium lansinium sp. nov., Myxococcus landrumus sp. nov., Nannocystis bai.</title>
        <authorList>
            <person name="Ahearne A."/>
            <person name="Stevens C."/>
            <person name="Phillips K."/>
        </authorList>
    </citation>
    <scope>NUCLEOTIDE SEQUENCE [LARGE SCALE GENOMIC DNA]</scope>
    <source>
        <strain evidence="2 3">MIWBW</strain>
    </source>
</reference>
<feature type="transmembrane region" description="Helical" evidence="1">
    <location>
        <begin position="39"/>
        <end position="57"/>
    </location>
</feature>
<feature type="transmembrane region" description="Helical" evidence="1">
    <location>
        <begin position="161"/>
        <end position="180"/>
    </location>
</feature>
<name>A0ABT4AHV2_9BACT</name>